<keyword evidence="1" id="KW-0812">Transmembrane</keyword>
<evidence type="ECO:0000313" key="3">
    <source>
        <dbReference type="Proteomes" id="UP001210169"/>
    </source>
</evidence>
<name>A0ABY7J823_STRNI</name>
<feature type="transmembrane region" description="Helical" evidence="1">
    <location>
        <begin position="6"/>
        <end position="26"/>
    </location>
</feature>
<proteinExistence type="predicted"/>
<evidence type="ECO:0000256" key="1">
    <source>
        <dbReference type="SAM" id="Phobius"/>
    </source>
</evidence>
<reference evidence="2 3" key="1">
    <citation type="submission" date="2022-12" db="EMBL/GenBank/DDBJ databases">
        <authorList>
            <person name="Ruckert C."/>
            <person name="Busche T."/>
            <person name="Kalinowski J."/>
            <person name="Wittmann C."/>
        </authorList>
    </citation>
    <scope>NUCLEOTIDE SEQUENCE [LARGE SCALE GENOMIC DNA]</scope>
    <source>
        <strain evidence="2 3">DSM 40276</strain>
    </source>
</reference>
<keyword evidence="1" id="KW-0472">Membrane</keyword>
<evidence type="ECO:0008006" key="4">
    <source>
        <dbReference type="Google" id="ProtNLM"/>
    </source>
</evidence>
<dbReference type="GeneID" id="301334962"/>
<dbReference type="RefSeq" id="WP_277412297.1">
    <property type="nucleotide sequence ID" value="NZ_CP114203.1"/>
</dbReference>
<protein>
    <recommendedName>
        <fullName evidence="4">Secreted protein</fullName>
    </recommendedName>
</protein>
<keyword evidence="1" id="KW-1133">Transmembrane helix</keyword>
<dbReference type="EMBL" id="CP114203">
    <property type="protein sequence ID" value="WAU07224.1"/>
    <property type="molecule type" value="Genomic_DNA"/>
</dbReference>
<evidence type="ECO:0000313" key="2">
    <source>
        <dbReference type="EMBL" id="WAU07224.1"/>
    </source>
</evidence>
<keyword evidence="3" id="KW-1185">Reference proteome</keyword>
<gene>
    <name evidence="2" type="ORF">STRNI_005811</name>
</gene>
<accession>A0ABY7J823</accession>
<organism evidence="2 3">
    <name type="scientific">Streptomyces nigrescens</name>
    <dbReference type="NCBI Taxonomy" id="1920"/>
    <lineage>
        <taxon>Bacteria</taxon>
        <taxon>Bacillati</taxon>
        <taxon>Actinomycetota</taxon>
        <taxon>Actinomycetes</taxon>
        <taxon>Kitasatosporales</taxon>
        <taxon>Streptomycetaceae</taxon>
        <taxon>Streptomyces</taxon>
    </lineage>
</organism>
<dbReference type="Proteomes" id="UP001210169">
    <property type="component" value="Chromosome"/>
</dbReference>
<sequence>MDTVLVSVVSVLGTVAGAGLTAFIAARSERRRQAAQDTAEQRTRIHELRAEHQRWRRERRHGTYLAFLEALSAADRANQEHFHRMRATPPGEVFDGQRLAEIRQLFKAAETVGHAVLLEGPDDVAEAALGLILRLSSLVRDVRDYALAHAASNDCLDEHGAVCHENGMAFIAEHKVFLGIARATLDEVIEVD</sequence>